<sequence>MVLTGKHSNCAILNWNHRMTWIVGGEVAAGAVYTPSGVMIEEICCVRGRIFTDVGELTEMIVTAHQRNRELIEEQEGWCVVRLECRLTRRALNRRMARDVGRLRGGLYWTHIVECEPFRFPTRVNAGYEYLASFPY</sequence>
<protein>
    <submittedName>
        <fullName evidence="1">Uncharacterized protein</fullName>
    </submittedName>
</protein>
<gene>
    <name evidence="1" type="ORF">KTS45_19275</name>
</gene>
<dbReference type="AlphaFoldDB" id="A0A8J8C8R6"/>
<comment type="caution">
    <text evidence="1">The sequence shown here is derived from an EMBL/GenBank/DDBJ whole genome shotgun (WGS) entry which is preliminary data.</text>
</comment>
<dbReference type="OrthoDB" id="213750at2157"/>
<organism evidence="1 2">
    <name type="scientific">Haloarcula limicola</name>
    <dbReference type="NCBI Taxonomy" id="1429915"/>
    <lineage>
        <taxon>Archaea</taxon>
        <taxon>Methanobacteriati</taxon>
        <taxon>Methanobacteriota</taxon>
        <taxon>Stenosarchaea group</taxon>
        <taxon>Halobacteria</taxon>
        <taxon>Halobacteriales</taxon>
        <taxon>Haloarculaceae</taxon>
        <taxon>Haloarcula</taxon>
    </lineage>
</organism>
<reference evidence="1 2" key="1">
    <citation type="submission" date="2021-06" db="EMBL/GenBank/DDBJ databases">
        <title>New haloarchaea isolates fom saline soil.</title>
        <authorList>
            <person name="Duran-Viseras A."/>
            <person name="Sanchez-Porro C.S."/>
            <person name="Ventosa A."/>
        </authorList>
    </citation>
    <scope>NUCLEOTIDE SEQUENCE [LARGE SCALE GENOMIC DNA]</scope>
    <source>
        <strain evidence="1 2">JCM 183640</strain>
    </source>
</reference>
<dbReference type="Proteomes" id="UP000766550">
    <property type="component" value="Unassembled WGS sequence"/>
</dbReference>
<proteinExistence type="predicted"/>
<accession>A0A8J8C8R6</accession>
<dbReference type="RefSeq" id="WP_162319308.1">
    <property type="nucleotide sequence ID" value="NZ_JAHQXF010000004.1"/>
</dbReference>
<dbReference type="EMBL" id="JAHQXF010000004">
    <property type="protein sequence ID" value="MBV0926353.1"/>
    <property type="molecule type" value="Genomic_DNA"/>
</dbReference>
<evidence type="ECO:0000313" key="2">
    <source>
        <dbReference type="Proteomes" id="UP000766550"/>
    </source>
</evidence>
<evidence type="ECO:0000313" key="1">
    <source>
        <dbReference type="EMBL" id="MBV0926353.1"/>
    </source>
</evidence>
<name>A0A8J8C8R6_9EURY</name>
<keyword evidence="2" id="KW-1185">Reference proteome</keyword>